<dbReference type="GO" id="GO:0090313">
    <property type="term" value="P:regulation of protein targeting to membrane"/>
    <property type="evidence" value="ECO:0007669"/>
    <property type="project" value="TreeGrafter"/>
</dbReference>
<dbReference type="HOGENOM" id="CLU_993400_0_0_6"/>
<name>Q6LL18_PHOPR</name>
<evidence type="ECO:0000313" key="2">
    <source>
        <dbReference type="Proteomes" id="UP000000593"/>
    </source>
</evidence>
<gene>
    <name evidence="1" type="ordered locus">PBPRB0265</name>
</gene>
<protein>
    <submittedName>
        <fullName evidence="1">Uncharacterized protein</fullName>
    </submittedName>
</protein>
<dbReference type="KEGG" id="ppr:PBPRB0265"/>
<dbReference type="PANTHER" id="PTHR30441">
    <property type="entry name" value="DUF748 DOMAIN-CONTAINING PROTEIN"/>
    <property type="match status" value="1"/>
</dbReference>
<dbReference type="eggNOG" id="COG2982">
    <property type="taxonomic scope" value="Bacteria"/>
</dbReference>
<dbReference type="PANTHER" id="PTHR30441:SF8">
    <property type="entry name" value="DUF748 DOMAIN-CONTAINING PROTEIN"/>
    <property type="match status" value="1"/>
</dbReference>
<organism evidence="1 2">
    <name type="scientific">Photobacterium profundum (strain SS9)</name>
    <dbReference type="NCBI Taxonomy" id="298386"/>
    <lineage>
        <taxon>Bacteria</taxon>
        <taxon>Pseudomonadati</taxon>
        <taxon>Pseudomonadota</taxon>
        <taxon>Gammaproteobacteria</taxon>
        <taxon>Vibrionales</taxon>
        <taxon>Vibrionaceae</taxon>
        <taxon>Photobacterium</taxon>
    </lineage>
</organism>
<reference evidence="2" key="1">
    <citation type="journal article" date="2005" name="Science">
        <title>Life at depth: Photobacterium profundum genome sequence and expression analysis.</title>
        <authorList>
            <person name="Vezzi A."/>
            <person name="Campanaro S."/>
            <person name="D'Angelo M."/>
            <person name="Simonato F."/>
            <person name="Vitulo N."/>
            <person name="Lauro F.M."/>
            <person name="Cestaro A."/>
            <person name="Malacrida G."/>
            <person name="Simionati B."/>
            <person name="Cannata N."/>
            <person name="Romualdi C."/>
            <person name="Bartlett D.H."/>
            <person name="Valle G."/>
        </authorList>
    </citation>
    <scope>NUCLEOTIDE SEQUENCE [LARGE SCALE GENOMIC DNA]</scope>
    <source>
        <strain evidence="2">ATCC BAA-1253 / SS9</strain>
    </source>
</reference>
<evidence type="ECO:0000313" key="1">
    <source>
        <dbReference type="EMBL" id="CAG22138.1"/>
    </source>
</evidence>
<dbReference type="InterPro" id="IPR052894">
    <property type="entry name" value="AsmA-related"/>
</dbReference>
<dbReference type="EMBL" id="CR378675">
    <property type="protein sequence ID" value="CAG22138.1"/>
    <property type="molecule type" value="Genomic_DNA"/>
</dbReference>
<dbReference type="AlphaFoldDB" id="Q6LL18"/>
<keyword evidence="2" id="KW-1185">Reference proteome</keyword>
<proteinExistence type="predicted"/>
<sequence>MPVISPEGLEIVNANFKLDVDEVRSGDDWLGAGKLYWQLEQGQFTLQPLHVKLPGGDISIHGEVTAKQEMFDINLQGKVTNFDYGILARRLDPNTDMHGKISTQFNLTSIANTPDTLMNNASGFIGFAAWPKTFEANLIDLWAVSLTDAILPNFTNDDPSVLNCVAAGMDIKQGTMAQRNLLLDTTRIQVNGLFNASYADRAFDLYLSPKSKKAQIFSLQTPVEVHGKFEDFDLDVPWSAIFETSVRFTTSPVVSPIRWLIEKPLEQDGSQSCERIWQGS</sequence>
<accession>Q6LL18</accession>
<dbReference type="GO" id="GO:0005886">
    <property type="term" value="C:plasma membrane"/>
    <property type="evidence" value="ECO:0007669"/>
    <property type="project" value="TreeGrafter"/>
</dbReference>
<dbReference type="STRING" id="298386.PBPRB0265"/>
<dbReference type="Proteomes" id="UP000000593">
    <property type="component" value="Chromosome 2"/>
</dbReference>